<dbReference type="EMBL" id="BARS01031671">
    <property type="protein sequence ID" value="GAG20773.1"/>
    <property type="molecule type" value="Genomic_DNA"/>
</dbReference>
<accession>X0W839</accession>
<name>X0W839_9ZZZZ</name>
<dbReference type="AlphaFoldDB" id="X0W839"/>
<proteinExistence type="predicted"/>
<comment type="caution">
    <text evidence="1">The sequence shown here is derived from an EMBL/GenBank/DDBJ whole genome shotgun (WGS) entry which is preliminary data.</text>
</comment>
<evidence type="ECO:0000313" key="1">
    <source>
        <dbReference type="EMBL" id="GAG20773.1"/>
    </source>
</evidence>
<feature type="non-terminal residue" evidence="1">
    <location>
        <position position="51"/>
    </location>
</feature>
<organism evidence="1">
    <name type="scientific">marine sediment metagenome</name>
    <dbReference type="NCBI Taxonomy" id="412755"/>
    <lineage>
        <taxon>unclassified sequences</taxon>
        <taxon>metagenomes</taxon>
        <taxon>ecological metagenomes</taxon>
    </lineage>
</organism>
<gene>
    <name evidence="1" type="ORF">S01H1_49255</name>
</gene>
<reference evidence="1" key="1">
    <citation type="journal article" date="2014" name="Front. Microbiol.">
        <title>High frequency of phylogenetically diverse reductive dehalogenase-homologous genes in deep subseafloor sedimentary metagenomes.</title>
        <authorList>
            <person name="Kawai M."/>
            <person name="Futagami T."/>
            <person name="Toyoda A."/>
            <person name="Takaki Y."/>
            <person name="Nishi S."/>
            <person name="Hori S."/>
            <person name="Arai W."/>
            <person name="Tsubouchi T."/>
            <person name="Morono Y."/>
            <person name="Uchiyama I."/>
            <person name="Ito T."/>
            <person name="Fujiyama A."/>
            <person name="Inagaki F."/>
            <person name="Takami H."/>
        </authorList>
    </citation>
    <scope>NUCLEOTIDE SEQUENCE</scope>
    <source>
        <strain evidence="1">Expedition CK06-06</strain>
    </source>
</reference>
<sequence length="51" mass="5711">MAKKNIKEESSKKIVVTGDVAVDWFEVSTPPSATGNKEIMNNWQTYPGVKR</sequence>
<protein>
    <submittedName>
        <fullName evidence="1">Uncharacterized protein</fullName>
    </submittedName>
</protein>